<proteinExistence type="predicted"/>
<reference evidence="2" key="1">
    <citation type="journal article" date="2021" name="Front. Microbiol.">
        <title>Comprehensive Comparative Genomics and Phenotyping of Methylobacterium Species.</title>
        <authorList>
            <person name="Alessa O."/>
            <person name="Ogura Y."/>
            <person name="Fujitani Y."/>
            <person name="Takami H."/>
            <person name="Hayashi T."/>
            <person name="Sahin N."/>
            <person name="Tani A."/>
        </authorList>
    </citation>
    <scope>NUCLEOTIDE SEQUENCE</scope>
    <source>
        <strain evidence="2">DSM 14458</strain>
    </source>
</reference>
<evidence type="ECO:0000313" key="3">
    <source>
        <dbReference type="Proteomes" id="UP001055093"/>
    </source>
</evidence>
<evidence type="ECO:0000256" key="1">
    <source>
        <dbReference type="SAM" id="MobiDB-lite"/>
    </source>
</evidence>
<reference evidence="2" key="2">
    <citation type="submission" date="2021-08" db="EMBL/GenBank/DDBJ databases">
        <authorList>
            <person name="Tani A."/>
            <person name="Ola A."/>
            <person name="Ogura Y."/>
            <person name="Katsura K."/>
            <person name="Hayashi T."/>
        </authorList>
    </citation>
    <scope>NUCLEOTIDE SEQUENCE</scope>
    <source>
        <strain evidence="2">DSM 14458</strain>
    </source>
</reference>
<dbReference type="RefSeq" id="WP_378780692.1">
    <property type="nucleotide sequence ID" value="NZ_JBHTNE010000054.1"/>
</dbReference>
<dbReference type="Proteomes" id="UP001055093">
    <property type="component" value="Unassembled WGS sequence"/>
</dbReference>
<feature type="compositionally biased region" description="Basic and acidic residues" evidence="1">
    <location>
        <begin position="198"/>
        <end position="234"/>
    </location>
</feature>
<comment type="caution">
    <text evidence="2">The sequence shown here is derived from an EMBL/GenBank/DDBJ whole genome shotgun (WGS) entry which is preliminary data.</text>
</comment>
<protein>
    <submittedName>
        <fullName evidence="2">Uncharacterized protein</fullName>
    </submittedName>
</protein>
<keyword evidence="3" id="KW-1185">Reference proteome</keyword>
<dbReference type="EMBL" id="BPRE01000018">
    <property type="protein sequence ID" value="GJE77876.1"/>
    <property type="molecule type" value="Genomic_DNA"/>
</dbReference>
<feature type="region of interest" description="Disordered" evidence="1">
    <location>
        <begin position="179"/>
        <end position="241"/>
    </location>
</feature>
<accession>A0ABQ4UZW7</accession>
<evidence type="ECO:0000313" key="2">
    <source>
        <dbReference type="EMBL" id="GJE77876.1"/>
    </source>
</evidence>
<sequence length="241" mass="26342">MNARSANFGQAPSPFDGTFEDFANDFRGLLTFYNTKRQMGDLASRSPEQAYAVAVEAGWQRTDVDQLALMTAFSTEASRKVVDGKISVGGELFHCDELARHTGERVSVHLPKYHCWQAVPVLTAKGALIGIALPDRVYSRLDPAGAEEAARRKGVARDAIRAEAADLNSIDVKAEMIASGRRQPAPPMPGSKGTIELGGDRAEIGRRIVENPTARRDREREAKEAKLRAALDRAKRTRGLL</sequence>
<gene>
    <name evidence="2" type="ORF">BGCPKDLD_4484</name>
</gene>
<organism evidence="2 3">
    <name type="scientific">Methylorubrum suomiense</name>
    <dbReference type="NCBI Taxonomy" id="144191"/>
    <lineage>
        <taxon>Bacteria</taxon>
        <taxon>Pseudomonadati</taxon>
        <taxon>Pseudomonadota</taxon>
        <taxon>Alphaproteobacteria</taxon>
        <taxon>Hyphomicrobiales</taxon>
        <taxon>Methylobacteriaceae</taxon>
        <taxon>Methylorubrum</taxon>
    </lineage>
</organism>
<name>A0ABQ4UZW7_9HYPH</name>